<evidence type="ECO:0000259" key="5">
    <source>
        <dbReference type="PROSITE" id="PS50109"/>
    </source>
</evidence>
<feature type="transmembrane region" description="Helical" evidence="4">
    <location>
        <begin position="104"/>
        <end position="127"/>
    </location>
</feature>
<evidence type="ECO:0000313" key="6">
    <source>
        <dbReference type="EMBL" id="NOT32536.1"/>
    </source>
</evidence>
<evidence type="ECO:0000256" key="4">
    <source>
        <dbReference type="SAM" id="Phobius"/>
    </source>
</evidence>
<keyword evidence="6" id="KW-0808">Transferase</keyword>
<dbReference type="InterPro" id="IPR029016">
    <property type="entry name" value="GAF-like_dom_sf"/>
</dbReference>
<dbReference type="InterPro" id="IPR005467">
    <property type="entry name" value="His_kinase_dom"/>
</dbReference>
<keyword evidence="4" id="KW-0472">Membrane</keyword>
<comment type="catalytic activity">
    <reaction evidence="1">
        <text>ATP + protein L-histidine = ADP + protein N-phospho-L-histidine.</text>
        <dbReference type="EC" id="2.7.13.3"/>
    </reaction>
</comment>
<dbReference type="SUPFAM" id="SSF55781">
    <property type="entry name" value="GAF domain-like"/>
    <property type="match status" value="1"/>
</dbReference>
<dbReference type="Proteomes" id="UP000580839">
    <property type="component" value="Unassembled WGS sequence"/>
</dbReference>
<dbReference type="SMART" id="SM00065">
    <property type="entry name" value="GAF"/>
    <property type="match status" value="1"/>
</dbReference>
<dbReference type="EC" id="2.7.13.3" evidence="2"/>
<dbReference type="SMART" id="SM00387">
    <property type="entry name" value="HATPase_c"/>
    <property type="match status" value="1"/>
</dbReference>
<dbReference type="InterPro" id="IPR014265">
    <property type="entry name" value="XrtA/PrsK"/>
</dbReference>
<feature type="transmembrane region" description="Helical" evidence="4">
    <location>
        <begin position="207"/>
        <end position="228"/>
    </location>
</feature>
<dbReference type="Gene3D" id="1.10.287.130">
    <property type="match status" value="1"/>
</dbReference>
<name>A0A849SDU5_UNCEI</name>
<dbReference type="PRINTS" id="PR00344">
    <property type="entry name" value="BCTRLSENSOR"/>
</dbReference>
<dbReference type="InterPro" id="IPR004358">
    <property type="entry name" value="Sig_transdc_His_kin-like_C"/>
</dbReference>
<keyword evidence="6" id="KW-0418">Kinase</keyword>
<dbReference type="SUPFAM" id="SSF55874">
    <property type="entry name" value="ATPase domain of HSP90 chaperone/DNA topoisomerase II/histidine kinase"/>
    <property type="match status" value="1"/>
</dbReference>
<feature type="transmembrane region" description="Helical" evidence="4">
    <location>
        <begin position="38"/>
        <end position="57"/>
    </location>
</feature>
<organism evidence="6 7">
    <name type="scientific">Eiseniibacteriota bacterium</name>
    <dbReference type="NCBI Taxonomy" id="2212470"/>
    <lineage>
        <taxon>Bacteria</taxon>
        <taxon>Candidatus Eiseniibacteriota</taxon>
    </lineage>
</organism>
<dbReference type="Gene3D" id="3.30.565.10">
    <property type="entry name" value="Histidine kinase-like ATPase, C-terminal domain"/>
    <property type="match status" value="1"/>
</dbReference>
<proteinExistence type="predicted"/>
<feature type="domain" description="Histidine kinase" evidence="5">
    <location>
        <begin position="501"/>
        <end position="713"/>
    </location>
</feature>
<evidence type="ECO:0000256" key="2">
    <source>
        <dbReference type="ARBA" id="ARBA00012438"/>
    </source>
</evidence>
<dbReference type="PANTHER" id="PTHR43547:SF2">
    <property type="entry name" value="HYBRID SIGNAL TRANSDUCTION HISTIDINE KINASE C"/>
    <property type="match status" value="1"/>
</dbReference>
<keyword evidence="3" id="KW-0597">Phosphoprotein</keyword>
<dbReference type="InterPro" id="IPR036890">
    <property type="entry name" value="HATPase_C_sf"/>
</dbReference>
<dbReference type="InterPro" id="IPR003018">
    <property type="entry name" value="GAF"/>
</dbReference>
<dbReference type="Pfam" id="PF13185">
    <property type="entry name" value="GAF_2"/>
    <property type="match status" value="1"/>
</dbReference>
<dbReference type="Pfam" id="PF02518">
    <property type="entry name" value="HATPase_c"/>
    <property type="match status" value="1"/>
</dbReference>
<dbReference type="NCBIfam" id="TIGR02916">
    <property type="entry name" value="PEP_his_kin"/>
    <property type="match status" value="1"/>
</dbReference>
<evidence type="ECO:0000256" key="3">
    <source>
        <dbReference type="ARBA" id="ARBA00022553"/>
    </source>
</evidence>
<reference evidence="6 7" key="1">
    <citation type="submission" date="2020-04" db="EMBL/GenBank/DDBJ databases">
        <title>Metagenomic profiling of ammonia- and methane-oxidizing microorganisms in a Dutch drinking water treatment plant.</title>
        <authorList>
            <person name="Poghosyan L."/>
            <person name="Leucker S."/>
        </authorList>
    </citation>
    <scope>NUCLEOTIDE SEQUENCE [LARGE SCALE GENOMIC DNA]</scope>
    <source>
        <strain evidence="6">S-RSF-IL-03</strain>
    </source>
</reference>
<feature type="transmembrane region" description="Helical" evidence="4">
    <location>
        <begin position="147"/>
        <end position="167"/>
    </location>
</feature>
<protein>
    <recommendedName>
        <fullName evidence="2">histidine kinase</fullName>
        <ecNumber evidence="2">2.7.13.3</ecNumber>
    </recommendedName>
</protein>
<gene>
    <name evidence="6" type="primary">prsK</name>
    <name evidence="6" type="ORF">HOP12_00010</name>
</gene>
<evidence type="ECO:0000256" key="1">
    <source>
        <dbReference type="ARBA" id="ARBA00000085"/>
    </source>
</evidence>
<dbReference type="GO" id="GO:0000155">
    <property type="term" value="F:phosphorelay sensor kinase activity"/>
    <property type="evidence" value="ECO:0007669"/>
    <property type="project" value="TreeGrafter"/>
</dbReference>
<sequence>MSPLALPIQDAMVTATAVLCALIGVFATLRRGHWLQTLLFSAAFMVVAAYEAALLGVLRADTSAAARTWASSVLGISALASWLWLGLSVVLARPQPMQQLVRASAYLALALAGCVAMFFLAGTPYVVREMVGVGGNAVLVLGDLGKVYLIYLVVVLVAIVMNLEGTLRSAPASTQRRLRAVMVALVLGAVASLVVVAMGLLSDGIRVVWLSAAAAPKFLVGSVTALALARRRLSDMSVPVARPVIYFSSVSLTIAGVFLLVMAGLSKLLPALPPEWKRGAVLLLMVGFALALVVFALIPRASRGIRRFIDRNFYSNRFDYRREWERVSRTLVPSARPQDLYRQVESLASAVFETERIVIHLRDPVSGEYRCVFASTGLAPEPLEEPLRPDNPLIQRLAGVREPLVFRAIRADLDLIPAAAENRELVKAIGAELCAPLFAGDDRVGLLWLSEKRIDEDYSAEDVEFLGTMAPQLGAALRFAHLAGELAETRQFESMHRLSSYVLHDIKNQVSGLSLMLGNARRHISDPEFQRDAMRVVERTVGNLKELMTQMSAVSRPVRLRPVESPVHALFASAAQAAGMAEGTHAGITFRIECDSELCAMLDTEQMARVLTNLLVNAREALEGPGVITLEAVHSVKSTNGELLLQVHDDGRGMTDEFVRNSLFRPFSTTKSAGLGIGLAHSKSIVEAHGGTIVVRSAPGRGTTFEVRVPRVAAARVLGGEA</sequence>
<dbReference type="PANTHER" id="PTHR43547">
    <property type="entry name" value="TWO-COMPONENT HISTIDINE KINASE"/>
    <property type="match status" value="1"/>
</dbReference>
<keyword evidence="4" id="KW-1133">Transmembrane helix</keyword>
<feature type="transmembrane region" description="Helical" evidence="4">
    <location>
        <begin position="240"/>
        <end position="260"/>
    </location>
</feature>
<dbReference type="Gene3D" id="3.30.450.40">
    <property type="match status" value="1"/>
</dbReference>
<dbReference type="PROSITE" id="PS50109">
    <property type="entry name" value="HIS_KIN"/>
    <property type="match status" value="1"/>
</dbReference>
<feature type="transmembrane region" description="Helical" evidence="4">
    <location>
        <begin position="179"/>
        <end position="201"/>
    </location>
</feature>
<comment type="caution">
    <text evidence="6">The sequence shown here is derived from an EMBL/GenBank/DDBJ whole genome shotgun (WGS) entry which is preliminary data.</text>
</comment>
<dbReference type="InterPro" id="IPR003594">
    <property type="entry name" value="HATPase_dom"/>
</dbReference>
<evidence type="ECO:0000313" key="7">
    <source>
        <dbReference type="Proteomes" id="UP000580839"/>
    </source>
</evidence>
<feature type="transmembrane region" description="Helical" evidence="4">
    <location>
        <begin position="280"/>
        <end position="298"/>
    </location>
</feature>
<accession>A0A849SDU5</accession>
<dbReference type="AlphaFoldDB" id="A0A849SDU5"/>
<keyword evidence="4" id="KW-0812">Transmembrane</keyword>
<feature type="transmembrane region" description="Helical" evidence="4">
    <location>
        <begin position="69"/>
        <end position="92"/>
    </location>
</feature>
<dbReference type="EMBL" id="JABFRW010000001">
    <property type="protein sequence ID" value="NOT32536.1"/>
    <property type="molecule type" value="Genomic_DNA"/>
</dbReference>
<feature type="transmembrane region" description="Helical" evidence="4">
    <location>
        <begin position="12"/>
        <end position="29"/>
    </location>
</feature>